<protein>
    <submittedName>
        <fullName evidence="1">Uncharacterized protein</fullName>
    </submittedName>
</protein>
<reference evidence="1 2" key="1">
    <citation type="journal article" date="2019" name="Sci. Rep.">
        <title>Orb-weaving spider Araneus ventricosus genome elucidates the spidroin gene catalogue.</title>
        <authorList>
            <person name="Kono N."/>
            <person name="Nakamura H."/>
            <person name="Ohtoshi R."/>
            <person name="Moran D.A.P."/>
            <person name="Shinohara A."/>
            <person name="Yoshida Y."/>
            <person name="Fujiwara M."/>
            <person name="Mori M."/>
            <person name="Tomita M."/>
            <person name="Arakawa K."/>
        </authorList>
    </citation>
    <scope>NUCLEOTIDE SEQUENCE [LARGE SCALE GENOMIC DNA]</scope>
</reference>
<dbReference type="AlphaFoldDB" id="A0A4Y2CLE5"/>
<proteinExistence type="predicted"/>
<accession>A0A4Y2CLE5</accession>
<evidence type="ECO:0000313" key="2">
    <source>
        <dbReference type="Proteomes" id="UP000499080"/>
    </source>
</evidence>
<evidence type="ECO:0000313" key="1">
    <source>
        <dbReference type="EMBL" id="GBM04567.1"/>
    </source>
</evidence>
<comment type="caution">
    <text evidence="1">The sequence shown here is derived from an EMBL/GenBank/DDBJ whole genome shotgun (WGS) entry which is preliminary data.</text>
</comment>
<gene>
    <name evidence="1" type="ORF">AVEN_93968_1</name>
</gene>
<dbReference type="Proteomes" id="UP000499080">
    <property type="component" value="Unassembled WGS sequence"/>
</dbReference>
<dbReference type="EMBL" id="BGPR01000204">
    <property type="protein sequence ID" value="GBM04567.1"/>
    <property type="molecule type" value="Genomic_DNA"/>
</dbReference>
<name>A0A4Y2CLE5_ARAVE</name>
<organism evidence="1 2">
    <name type="scientific">Araneus ventricosus</name>
    <name type="common">Orbweaver spider</name>
    <name type="synonym">Epeira ventricosa</name>
    <dbReference type="NCBI Taxonomy" id="182803"/>
    <lineage>
        <taxon>Eukaryota</taxon>
        <taxon>Metazoa</taxon>
        <taxon>Ecdysozoa</taxon>
        <taxon>Arthropoda</taxon>
        <taxon>Chelicerata</taxon>
        <taxon>Arachnida</taxon>
        <taxon>Araneae</taxon>
        <taxon>Araneomorphae</taxon>
        <taxon>Entelegynae</taxon>
        <taxon>Araneoidea</taxon>
        <taxon>Araneidae</taxon>
        <taxon>Araneus</taxon>
    </lineage>
</organism>
<sequence length="175" mass="19358">MQNSIQVRVVNAEIVNTKRKLLSIISKTLEECVNLQLNWPKDIFLNQSQNIGGVCESSIKLAKRHLLKPCEGHLLTFEELFTPLCQIESCINSRPLSPLSNDPSYFMTLTPGHYLTGEPLLELPQADDVSNQTISFSSRFRSLLQMKECFGAGGPGTSCITCSPDCNGRNTVLPS</sequence>
<keyword evidence="2" id="KW-1185">Reference proteome</keyword>